<dbReference type="InterPro" id="IPR002525">
    <property type="entry name" value="Transp_IS110-like_N"/>
</dbReference>
<dbReference type="EMBL" id="AUZZ01001229">
    <property type="protein sequence ID" value="EQD65169.1"/>
    <property type="molecule type" value="Genomic_DNA"/>
</dbReference>
<dbReference type="GO" id="GO:0006313">
    <property type="term" value="P:DNA transposition"/>
    <property type="evidence" value="ECO:0007669"/>
    <property type="project" value="InterPro"/>
</dbReference>
<comment type="caution">
    <text evidence="2">The sequence shown here is derived from an EMBL/GenBank/DDBJ whole genome shotgun (WGS) entry which is preliminary data.</text>
</comment>
<reference evidence="2" key="2">
    <citation type="journal article" date="2014" name="ISME J.">
        <title>Microbial stratification in low pH oxic and suboxic macroscopic growths along an acid mine drainage.</title>
        <authorList>
            <person name="Mendez-Garcia C."/>
            <person name="Mesa V."/>
            <person name="Sprenger R.R."/>
            <person name="Richter M."/>
            <person name="Diez M.S."/>
            <person name="Solano J."/>
            <person name="Bargiela R."/>
            <person name="Golyshina O.V."/>
            <person name="Manteca A."/>
            <person name="Ramos J.L."/>
            <person name="Gallego J.R."/>
            <person name="Llorente I."/>
            <person name="Martins Dos Santos V.A."/>
            <person name="Jensen O.N."/>
            <person name="Pelaez A.I."/>
            <person name="Sanchez J."/>
            <person name="Ferrer M."/>
        </authorList>
    </citation>
    <scope>NUCLEOTIDE SEQUENCE</scope>
</reference>
<organism evidence="2">
    <name type="scientific">mine drainage metagenome</name>
    <dbReference type="NCBI Taxonomy" id="410659"/>
    <lineage>
        <taxon>unclassified sequences</taxon>
        <taxon>metagenomes</taxon>
        <taxon>ecological metagenomes</taxon>
    </lineage>
</organism>
<sequence>VKEGYTETTKYGFSTFFGETKTGNVVIEASSTSNRVVSFLSGYNIVVAHPAKVRAIAEGVKKTDKIDAHVLLDLYEAHYLPTGYLAPIEIREARDLCRARDMLVKHRTAV</sequence>
<accession>T1CG11</accession>
<dbReference type="Pfam" id="PF01548">
    <property type="entry name" value="DEDD_Tnp_IS110"/>
    <property type="match status" value="1"/>
</dbReference>
<reference evidence="2" key="1">
    <citation type="submission" date="2013-08" db="EMBL/GenBank/DDBJ databases">
        <authorList>
            <person name="Mendez C."/>
            <person name="Richter M."/>
            <person name="Ferrer M."/>
            <person name="Sanchez J."/>
        </authorList>
    </citation>
    <scope>NUCLEOTIDE SEQUENCE</scope>
</reference>
<feature type="non-terminal residue" evidence="2">
    <location>
        <position position="110"/>
    </location>
</feature>
<feature type="non-terminal residue" evidence="2">
    <location>
        <position position="1"/>
    </location>
</feature>
<dbReference type="GO" id="GO:0004803">
    <property type="term" value="F:transposase activity"/>
    <property type="evidence" value="ECO:0007669"/>
    <property type="project" value="InterPro"/>
</dbReference>
<name>T1CG11_9ZZZZ</name>
<protein>
    <submittedName>
        <fullName evidence="2">Transposase IS116/IS110/IS902 family protein</fullName>
    </submittedName>
</protein>
<gene>
    <name evidence="2" type="ORF">B2A_01707</name>
</gene>
<proteinExistence type="predicted"/>
<dbReference type="GO" id="GO:0003677">
    <property type="term" value="F:DNA binding"/>
    <property type="evidence" value="ECO:0007669"/>
    <property type="project" value="InterPro"/>
</dbReference>
<feature type="domain" description="Transposase IS110-like N-terminal" evidence="1">
    <location>
        <begin position="18"/>
        <end position="109"/>
    </location>
</feature>
<dbReference type="AlphaFoldDB" id="T1CG11"/>
<evidence type="ECO:0000313" key="2">
    <source>
        <dbReference type="EMBL" id="EQD65169.1"/>
    </source>
</evidence>
<evidence type="ECO:0000259" key="1">
    <source>
        <dbReference type="Pfam" id="PF01548"/>
    </source>
</evidence>